<evidence type="ECO:0000259" key="2">
    <source>
        <dbReference type="Pfam" id="PF00346"/>
    </source>
</evidence>
<proteinExistence type="inferred from homology"/>
<keyword evidence="1" id="KW-0812">Transmembrane</keyword>
<accession>A0A381NFP2</accession>
<evidence type="ECO:0000313" key="3">
    <source>
        <dbReference type="EMBL" id="SUZ53416.1"/>
    </source>
</evidence>
<dbReference type="AlphaFoldDB" id="A0A381NFP2"/>
<dbReference type="Gene3D" id="1.10.645.10">
    <property type="entry name" value="Cytochrome-c3 Hydrogenase, chain B"/>
    <property type="match status" value="1"/>
</dbReference>
<feature type="transmembrane region" description="Helical" evidence="1">
    <location>
        <begin position="146"/>
        <end position="166"/>
    </location>
</feature>
<dbReference type="GO" id="GO:0016651">
    <property type="term" value="F:oxidoreductase activity, acting on NAD(P)H"/>
    <property type="evidence" value="ECO:0007669"/>
    <property type="project" value="InterPro"/>
</dbReference>
<dbReference type="HAMAP" id="MF_01358">
    <property type="entry name" value="NDH1_NuoD"/>
    <property type="match status" value="1"/>
</dbReference>
<dbReference type="EMBL" id="UINC01000332">
    <property type="protein sequence ID" value="SUZ53416.1"/>
    <property type="molecule type" value="Genomic_DNA"/>
</dbReference>
<dbReference type="Pfam" id="PF00346">
    <property type="entry name" value="Complex1_49kDa"/>
    <property type="match status" value="1"/>
</dbReference>
<sequence length="426" mass="48076">MSKRTVEFNVGRNPEMGVDGSVVDSPILPFDMPEPDLGTENMLINIGPQHPATHGVLRLVCELDGETVKRVIPHIGYLHSSFEKLGEYRTWNQIVPLTDRMDYLAPLIYNCVYVMTVEKLMGIEVTERCKVVRVICMEMDRIFSHLLWLGTTAIDVGAFTPFLYAFQERERIYQLHEAFTGARITTSATRVGGMMADLPEGWTTGLQDFLDTFPDTLEEIDRLLTRNQIHIGRSQGIGAITAEDAINSGFTGANLRACGVDYDVRKDQPYYDYETYDFEIPVGQYGDCYDRYLCRMEEMRQSVSLLRQALERLPDGPIDVEDPNISLPSKTDCMSDMESMIHHFKLITEGIPAPEGDCYMPIEGSKGELGMYIVAEEGGTKPVRWRIRPPSFVNLSVLPKLAEEHLVSDLIMINASLDIVLGEIDR</sequence>
<organism evidence="3">
    <name type="scientific">marine metagenome</name>
    <dbReference type="NCBI Taxonomy" id="408172"/>
    <lineage>
        <taxon>unclassified sequences</taxon>
        <taxon>metagenomes</taxon>
        <taxon>ecological metagenomes</taxon>
    </lineage>
</organism>
<dbReference type="SUPFAM" id="SSF56762">
    <property type="entry name" value="HydB/Nqo4-like"/>
    <property type="match status" value="1"/>
</dbReference>
<reference evidence="3" key="1">
    <citation type="submission" date="2018-05" db="EMBL/GenBank/DDBJ databases">
        <authorList>
            <person name="Lanie J.A."/>
            <person name="Ng W.-L."/>
            <person name="Kazmierczak K.M."/>
            <person name="Andrzejewski T.M."/>
            <person name="Davidsen T.M."/>
            <person name="Wayne K.J."/>
            <person name="Tettelin H."/>
            <person name="Glass J.I."/>
            <person name="Rusch D."/>
            <person name="Podicherti R."/>
            <person name="Tsui H.-C.T."/>
            <person name="Winkler M.E."/>
        </authorList>
    </citation>
    <scope>NUCLEOTIDE SEQUENCE</scope>
</reference>
<feature type="domain" description="NADH-quinone oxidoreductase subunit D" evidence="2">
    <location>
        <begin position="155"/>
        <end position="426"/>
    </location>
</feature>
<dbReference type="GO" id="GO:0048038">
    <property type="term" value="F:quinone binding"/>
    <property type="evidence" value="ECO:0007669"/>
    <property type="project" value="InterPro"/>
</dbReference>
<dbReference type="NCBIfam" id="TIGR01962">
    <property type="entry name" value="NuoD"/>
    <property type="match status" value="1"/>
</dbReference>
<name>A0A381NFP2_9ZZZZ</name>
<dbReference type="InterPro" id="IPR029014">
    <property type="entry name" value="NiFe-Hase_large"/>
</dbReference>
<dbReference type="NCBIfam" id="NF004739">
    <property type="entry name" value="PRK06075.1"/>
    <property type="match status" value="1"/>
</dbReference>
<dbReference type="InterPro" id="IPR022885">
    <property type="entry name" value="NDH1_su_D/H"/>
</dbReference>
<dbReference type="PANTHER" id="PTHR11993:SF10">
    <property type="entry name" value="NADH DEHYDROGENASE [UBIQUINONE] IRON-SULFUR PROTEIN 2, MITOCHONDRIAL"/>
    <property type="match status" value="1"/>
</dbReference>
<gene>
    <name evidence="3" type="ORF">METZ01_LOCUS6270</name>
</gene>
<keyword evidence="1" id="KW-0472">Membrane</keyword>
<dbReference type="PANTHER" id="PTHR11993">
    <property type="entry name" value="NADH-UBIQUINONE OXIDOREDUCTASE 49 KDA SUBUNIT"/>
    <property type="match status" value="1"/>
</dbReference>
<keyword evidence="1" id="KW-1133">Transmembrane helix</keyword>
<dbReference type="InterPro" id="IPR001135">
    <property type="entry name" value="NADH_Q_OxRdtase_suD"/>
</dbReference>
<protein>
    <recommendedName>
        <fullName evidence="2">NADH-quinone oxidoreductase subunit D domain-containing protein</fullName>
    </recommendedName>
</protein>
<dbReference type="GO" id="GO:0051287">
    <property type="term" value="F:NAD binding"/>
    <property type="evidence" value="ECO:0007669"/>
    <property type="project" value="InterPro"/>
</dbReference>
<evidence type="ECO:0000256" key="1">
    <source>
        <dbReference type="SAM" id="Phobius"/>
    </source>
</evidence>